<dbReference type="RefSeq" id="WP_094304972.1">
    <property type="nucleotide sequence ID" value="NZ_NOWT01000018.1"/>
</dbReference>
<comment type="caution">
    <text evidence="2">The sequence shown here is derived from an EMBL/GenBank/DDBJ whole genome shotgun (WGS) entry which is preliminary data.</text>
</comment>
<dbReference type="Pfam" id="PF19447">
    <property type="entry name" value="DUF5985"/>
    <property type="match status" value="1"/>
</dbReference>
<organism evidence="2 3">
    <name type="scientific">Azospirillum brasilense</name>
    <dbReference type="NCBI Taxonomy" id="192"/>
    <lineage>
        <taxon>Bacteria</taxon>
        <taxon>Pseudomonadati</taxon>
        <taxon>Pseudomonadota</taxon>
        <taxon>Alphaproteobacteria</taxon>
        <taxon>Rhodospirillales</taxon>
        <taxon>Azospirillaceae</taxon>
        <taxon>Azospirillum</taxon>
    </lineage>
</organism>
<gene>
    <name evidence="2" type="ORF">CHT98_18510</name>
</gene>
<name>A0A235HCC4_AZOBR</name>
<keyword evidence="1" id="KW-0472">Membrane</keyword>
<keyword evidence="1" id="KW-1133">Transmembrane helix</keyword>
<keyword evidence="2" id="KW-0614">Plasmid</keyword>
<evidence type="ECO:0000256" key="1">
    <source>
        <dbReference type="SAM" id="Phobius"/>
    </source>
</evidence>
<dbReference type="InterPro" id="IPR046027">
    <property type="entry name" value="DUF5985"/>
</dbReference>
<geneLocation type="plasmid" evidence="2">
    <name>unnamed</name>
</geneLocation>
<dbReference type="Proteomes" id="UP000215367">
    <property type="component" value="Unassembled WGS sequence"/>
</dbReference>
<accession>A0A235HCC4</accession>
<feature type="transmembrane region" description="Helical" evidence="1">
    <location>
        <begin position="65"/>
        <end position="84"/>
    </location>
</feature>
<evidence type="ECO:0000313" key="2">
    <source>
        <dbReference type="EMBL" id="OYD82885.1"/>
    </source>
</evidence>
<reference evidence="2 3" key="1">
    <citation type="submission" date="2017-07" db="EMBL/GenBank/DDBJ databases">
        <title>Whole genome sequence of Azospirillum brasilense 2A1, a potential biofertilizer strain.</title>
        <authorList>
            <person name="Fontana C.A."/>
            <person name="Toffoli L.M."/>
            <person name="Salazar S.M."/>
            <person name="Puglisi E."/>
            <person name="Pedraza R."/>
            <person name="Bassi D."/>
            <person name="Cocconcelli P.S."/>
        </authorList>
    </citation>
    <scope>NUCLEOTIDE SEQUENCE [LARGE SCALE GENOMIC DNA]</scope>
    <source>
        <strain evidence="2 3">2A1</strain>
        <plasmid evidence="2">unnamed</plasmid>
    </source>
</reference>
<proteinExistence type="predicted"/>
<keyword evidence="1" id="KW-0812">Transmembrane</keyword>
<sequence length="88" mass="9817">MELVRSSVYLLCFAASVVCMALLARSYFRTRNRLLLWSTICFVGLAANNLTLFLDMVVLPDIDLLPVRTLTALGGLSVLLYGFIWDAD</sequence>
<protein>
    <submittedName>
        <fullName evidence="2">Uncharacterized protein</fullName>
    </submittedName>
</protein>
<feature type="transmembrane region" description="Helical" evidence="1">
    <location>
        <begin position="35"/>
        <end position="59"/>
    </location>
</feature>
<dbReference type="AlphaFoldDB" id="A0A235HCC4"/>
<evidence type="ECO:0000313" key="3">
    <source>
        <dbReference type="Proteomes" id="UP000215367"/>
    </source>
</evidence>
<dbReference type="EMBL" id="NOWT01000018">
    <property type="protein sequence ID" value="OYD82885.1"/>
    <property type="molecule type" value="Genomic_DNA"/>
</dbReference>
<feature type="transmembrane region" description="Helical" evidence="1">
    <location>
        <begin position="6"/>
        <end position="23"/>
    </location>
</feature>